<feature type="chain" id="PRO_5018302435" evidence="1">
    <location>
        <begin position="21"/>
        <end position="230"/>
    </location>
</feature>
<gene>
    <name evidence="2" type="ORF">D9M09_16055</name>
</gene>
<dbReference type="RefSeq" id="WP_121669866.1">
    <property type="nucleotide sequence ID" value="NZ_CP033019.1"/>
</dbReference>
<keyword evidence="1" id="KW-0732">Signal</keyword>
<keyword evidence="3" id="KW-1185">Reference proteome</keyword>
<dbReference type="EMBL" id="CP033019">
    <property type="protein sequence ID" value="AYM77141.1"/>
    <property type="molecule type" value="Genomic_DNA"/>
</dbReference>
<proteinExistence type="predicted"/>
<dbReference type="Proteomes" id="UP000279594">
    <property type="component" value="Chromosome"/>
</dbReference>
<name>A0A3G2EA52_9BURK</name>
<evidence type="ECO:0000313" key="3">
    <source>
        <dbReference type="Proteomes" id="UP000279594"/>
    </source>
</evidence>
<protein>
    <submittedName>
        <fullName evidence="2">Uncharacterized protein</fullName>
    </submittedName>
</protein>
<organism evidence="2 3">
    <name type="scientific">Janthinobacterium agaricidamnosum</name>
    <dbReference type="NCBI Taxonomy" id="55508"/>
    <lineage>
        <taxon>Bacteria</taxon>
        <taxon>Pseudomonadati</taxon>
        <taxon>Pseudomonadota</taxon>
        <taxon>Betaproteobacteria</taxon>
        <taxon>Burkholderiales</taxon>
        <taxon>Oxalobacteraceae</taxon>
        <taxon>Janthinobacterium</taxon>
    </lineage>
</organism>
<evidence type="ECO:0000256" key="1">
    <source>
        <dbReference type="SAM" id="SignalP"/>
    </source>
</evidence>
<accession>A0A3G2EA52</accession>
<evidence type="ECO:0000313" key="2">
    <source>
        <dbReference type="EMBL" id="AYM77141.1"/>
    </source>
</evidence>
<dbReference type="AlphaFoldDB" id="A0A3G2EA52"/>
<sequence>MKKLCRVAIAALVLSGCATMEVRETTRTMERIGHDPQLNVVSKVTSGEALLSTFQYTSKTGYQIYDGRAVSIGGGRVAVIEGDFLYRADVEGKPAYCTERQVFNMLLPGMTKNACFADRNNDGLLDQVMIAGDLAWWHEDVSPGIKFGPGVETAPIDRSINSQLLYQGYSNKTLRIAYREYAGSLARPSFSQDLSFEITSFPAEITFRKIKIQVRSAGNQGLEYQIIGGY</sequence>
<feature type="signal peptide" evidence="1">
    <location>
        <begin position="1"/>
        <end position="20"/>
    </location>
</feature>
<reference evidence="2 3" key="1">
    <citation type="submission" date="2018-10" db="EMBL/GenBank/DDBJ databases">
        <title>Effects of UV and annual dynamics of microbial communities in freshwater RAS systems.</title>
        <authorList>
            <person name="Bekkelund A.K."/>
            <person name="Hansen B.R."/>
            <person name="Stokken H."/>
            <person name="Eriksen B.F."/>
            <person name="Kashulin N.A."/>
        </authorList>
    </citation>
    <scope>NUCLEOTIDE SEQUENCE [LARGE SCALE GENOMIC DNA]</scope>
    <source>
        <strain evidence="2 3">BHSEK</strain>
    </source>
</reference>
<dbReference type="PROSITE" id="PS51257">
    <property type="entry name" value="PROKAR_LIPOPROTEIN"/>
    <property type="match status" value="1"/>
</dbReference>